<gene>
    <name evidence="1" type="ORF">H0485_01035</name>
</gene>
<comment type="caution">
    <text evidence="1">The sequence shown here is derived from an EMBL/GenBank/DDBJ whole genome shotgun (WGS) entry which is preliminary data.</text>
</comment>
<organism evidence="1 2">
    <name type="scientific">Pseudogemmobacter faecipullorum</name>
    <dbReference type="NCBI Taxonomy" id="2755041"/>
    <lineage>
        <taxon>Bacteria</taxon>
        <taxon>Pseudomonadati</taxon>
        <taxon>Pseudomonadota</taxon>
        <taxon>Alphaproteobacteria</taxon>
        <taxon>Rhodobacterales</taxon>
        <taxon>Paracoccaceae</taxon>
        <taxon>Pseudogemmobacter</taxon>
    </lineage>
</organism>
<name>A0ABS8CGU3_9RHOB</name>
<reference evidence="1 2" key="1">
    <citation type="submission" date="2020-07" db="EMBL/GenBank/DDBJ databases">
        <title>Pseudogemmobacter sp. nov., isolated from poultry manure in Taiwan.</title>
        <authorList>
            <person name="Lin S.-Y."/>
            <person name="Tang Y.-S."/>
            <person name="Young C.-C."/>
        </authorList>
    </citation>
    <scope>NUCLEOTIDE SEQUENCE [LARGE SCALE GENOMIC DNA]</scope>
    <source>
        <strain evidence="1 2">CC-YST710</strain>
    </source>
</reference>
<dbReference type="InterPro" id="IPR036514">
    <property type="entry name" value="SGNH_hydro_sf"/>
</dbReference>
<dbReference type="Proteomes" id="UP001198571">
    <property type="component" value="Unassembled WGS sequence"/>
</dbReference>
<evidence type="ECO:0000313" key="1">
    <source>
        <dbReference type="EMBL" id="MCB5408592.1"/>
    </source>
</evidence>
<protein>
    <recommendedName>
        <fullName evidence="3">SGNH/GDSL hydrolase family protein</fullName>
    </recommendedName>
</protein>
<proteinExistence type="predicted"/>
<keyword evidence="2" id="KW-1185">Reference proteome</keyword>
<accession>A0ABS8CGU3</accession>
<evidence type="ECO:0000313" key="2">
    <source>
        <dbReference type="Proteomes" id="UP001198571"/>
    </source>
</evidence>
<sequence>MPSEGALQVYHLGHSLVGRDMPAMLAQLSGHGWNSQLGWGASLNQHLQGEVPGFAEENTSPAFRPAGEAIDSADYPVVVLTEMVDLGDAIRYHDSAAVFQAWVTRIRAARPDARIYLYETWHDRALSAQLAGGWSGRIRADLPALWEGVLLRATLQEGAGPVRLIPGGQVMLAFEAAAARGEIPGYGSAADLFSDQIHFNDSGAYLMALTHYAVIRGRSPEGLPFALNRADGSPAKAPEAAAALAMQRLVWQVVTSLPLTGVSAGPG</sequence>
<evidence type="ECO:0008006" key="3">
    <source>
        <dbReference type="Google" id="ProtNLM"/>
    </source>
</evidence>
<dbReference type="EMBL" id="JACDXX010000001">
    <property type="protein sequence ID" value="MCB5408592.1"/>
    <property type="molecule type" value="Genomic_DNA"/>
</dbReference>
<dbReference type="Gene3D" id="3.40.50.1110">
    <property type="entry name" value="SGNH hydrolase"/>
    <property type="match status" value="1"/>
</dbReference>